<gene>
    <name evidence="1" type="ORF">GK047_01175</name>
</gene>
<sequence length="125" mass="13844">MDSWNGNIDIGETYDNPSWELILASIARLNGKRHTLVSLNMKDDSYMLIGGGESGKYIVTTSFNNVSFYNLVFGSMGCEPIQLVVGGQLGDYPQKMCVDFDTMSLAVKTYALEGKIDNSLVWELD</sequence>
<dbReference type="AlphaFoldDB" id="A0A6G3ZR03"/>
<name>A0A6G3ZR03_9BACL</name>
<protein>
    <submittedName>
        <fullName evidence="1">Uncharacterized protein</fullName>
    </submittedName>
</protein>
<evidence type="ECO:0000313" key="1">
    <source>
        <dbReference type="EMBL" id="NEW04636.1"/>
    </source>
</evidence>
<dbReference type="EMBL" id="JAAIKC010000001">
    <property type="protein sequence ID" value="NEW04636.1"/>
    <property type="molecule type" value="Genomic_DNA"/>
</dbReference>
<accession>A0A6G3ZR03</accession>
<comment type="caution">
    <text evidence="1">The sequence shown here is derived from an EMBL/GenBank/DDBJ whole genome shotgun (WGS) entry which is preliminary data.</text>
</comment>
<reference evidence="1" key="1">
    <citation type="submission" date="2020-02" db="EMBL/GenBank/DDBJ databases">
        <authorList>
            <person name="Shen X.-R."/>
            <person name="Zhang Y.-X."/>
        </authorList>
    </citation>
    <scope>NUCLEOTIDE SEQUENCE</scope>
    <source>
        <strain evidence="1">SYP-B3998</strain>
    </source>
</reference>
<proteinExistence type="predicted"/>
<organism evidence="1">
    <name type="scientific">Paenibacillus sp. SYP-B3998</name>
    <dbReference type="NCBI Taxonomy" id="2678564"/>
    <lineage>
        <taxon>Bacteria</taxon>
        <taxon>Bacillati</taxon>
        <taxon>Bacillota</taxon>
        <taxon>Bacilli</taxon>
        <taxon>Bacillales</taxon>
        <taxon>Paenibacillaceae</taxon>
        <taxon>Paenibacillus</taxon>
    </lineage>
</organism>